<protein>
    <recommendedName>
        <fullName evidence="3">L-fucose mutarotase</fullName>
        <ecNumber evidence="3">5.1.3.29</ecNumber>
    </recommendedName>
</protein>
<reference evidence="4" key="1">
    <citation type="submission" date="2019-08" db="EMBL/GenBank/DDBJ databases">
        <authorList>
            <person name="Kucharzyk K."/>
            <person name="Murdoch R.W."/>
            <person name="Higgins S."/>
            <person name="Loffler F."/>
        </authorList>
    </citation>
    <scope>NUCLEOTIDE SEQUENCE</scope>
</reference>
<proteinExistence type="predicted"/>
<evidence type="ECO:0000256" key="1">
    <source>
        <dbReference type="ARBA" id="ARBA00023235"/>
    </source>
</evidence>
<dbReference type="GO" id="GO:0042806">
    <property type="term" value="F:fucose binding"/>
    <property type="evidence" value="ECO:0007669"/>
    <property type="project" value="TreeGrafter"/>
</dbReference>
<dbReference type="Pfam" id="PF05025">
    <property type="entry name" value="RbsD_FucU"/>
    <property type="match status" value="1"/>
</dbReference>
<dbReference type="PANTHER" id="PTHR31690:SF4">
    <property type="entry name" value="FUCOSE MUTAROTASE"/>
    <property type="match status" value="1"/>
</dbReference>
<evidence type="ECO:0000256" key="2">
    <source>
        <dbReference type="ARBA" id="ARBA00036324"/>
    </source>
</evidence>
<name>A0A645B7H2_9ZZZZ</name>
<dbReference type="InterPro" id="IPR007721">
    <property type="entry name" value="RbsD_FucU"/>
</dbReference>
<sequence>MLTTTCIHPQILAALALCGHGDQILIADGNFPLETHCPNAELVYLGYCAGSPRVDDVLEALCGVANFEKAEVMSPGEGPEPEVFGRFRQILELDSMDGMDRYAFYEACNSKVKLAISTGEKRIFSNILLTMGTC</sequence>
<dbReference type="GO" id="GO:0036373">
    <property type="term" value="F:L-fucose mutarotase activity"/>
    <property type="evidence" value="ECO:0007669"/>
    <property type="project" value="UniProtKB-EC"/>
</dbReference>
<dbReference type="Gene3D" id="3.40.1650.10">
    <property type="entry name" value="RbsD-like domain"/>
    <property type="match status" value="1"/>
</dbReference>
<dbReference type="AlphaFoldDB" id="A0A645B7H2"/>
<dbReference type="EMBL" id="VSSQ01018095">
    <property type="protein sequence ID" value="MPM60998.1"/>
    <property type="molecule type" value="Genomic_DNA"/>
</dbReference>
<keyword evidence="1 4" id="KW-0413">Isomerase</keyword>
<dbReference type="PANTHER" id="PTHR31690">
    <property type="entry name" value="FUCOSE MUTAROTASE"/>
    <property type="match status" value="1"/>
</dbReference>
<gene>
    <name evidence="4" type="primary">fucU_5</name>
    <name evidence="4" type="ORF">SDC9_107852</name>
</gene>
<dbReference type="InterPro" id="IPR050443">
    <property type="entry name" value="RbsD/FucU_mutarotase"/>
</dbReference>
<dbReference type="SUPFAM" id="SSF102546">
    <property type="entry name" value="RbsD-like"/>
    <property type="match status" value="1"/>
</dbReference>
<comment type="catalytic activity">
    <reaction evidence="2">
        <text>alpha-L-fucose = beta-L-fucose</text>
        <dbReference type="Rhea" id="RHEA:25580"/>
        <dbReference type="ChEBI" id="CHEBI:42548"/>
        <dbReference type="ChEBI" id="CHEBI:42589"/>
        <dbReference type="EC" id="5.1.3.29"/>
    </reaction>
</comment>
<dbReference type="EC" id="5.1.3.29" evidence="3"/>
<accession>A0A645B7H2</accession>
<organism evidence="4">
    <name type="scientific">bioreactor metagenome</name>
    <dbReference type="NCBI Taxonomy" id="1076179"/>
    <lineage>
        <taxon>unclassified sequences</taxon>
        <taxon>metagenomes</taxon>
        <taxon>ecological metagenomes</taxon>
    </lineage>
</organism>
<dbReference type="InterPro" id="IPR023750">
    <property type="entry name" value="RbsD-like_sf"/>
</dbReference>
<evidence type="ECO:0000313" key="4">
    <source>
        <dbReference type="EMBL" id="MPM60998.1"/>
    </source>
</evidence>
<dbReference type="GO" id="GO:0006004">
    <property type="term" value="P:fucose metabolic process"/>
    <property type="evidence" value="ECO:0007669"/>
    <property type="project" value="TreeGrafter"/>
</dbReference>
<evidence type="ECO:0000256" key="3">
    <source>
        <dbReference type="ARBA" id="ARBA00038859"/>
    </source>
</evidence>
<comment type="caution">
    <text evidence="4">The sequence shown here is derived from an EMBL/GenBank/DDBJ whole genome shotgun (WGS) entry which is preliminary data.</text>
</comment>